<name>A0A1C1YS86_9HYPH</name>
<dbReference type="RefSeq" id="WP_066182002.1">
    <property type="nucleotide sequence ID" value="NZ_LQZT01000042.1"/>
</dbReference>
<comment type="caution">
    <text evidence="2">The sequence shown here is derived from an EMBL/GenBank/DDBJ whole genome shotgun (WGS) entry which is preliminary data.</text>
</comment>
<dbReference type="STRING" id="1480615.AWJ14_19180"/>
<feature type="domain" description="DUF1843" evidence="1">
    <location>
        <begin position="6"/>
        <end position="56"/>
    </location>
</feature>
<reference evidence="2 3" key="1">
    <citation type="submission" date="2015-12" db="EMBL/GenBank/DDBJ databases">
        <authorList>
            <person name="Shamseldin A."/>
            <person name="Moawad H."/>
            <person name="Abd El-Rahim W.M."/>
            <person name="Sadowsky M.J."/>
        </authorList>
    </citation>
    <scope>NUCLEOTIDE SEQUENCE [LARGE SCALE GENOMIC DNA]</scope>
    <source>
        <strain evidence="2 3">JC234</strain>
    </source>
</reference>
<gene>
    <name evidence="2" type="ORF">AWJ14_19180</name>
</gene>
<dbReference type="InterPro" id="IPR014994">
    <property type="entry name" value="DUF1843"/>
</dbReference>
<accession>A0A1C1YS86</accession>
<proteinExistence type="predicted"/>
<dbReference type="EMBL" id="LQZT01000042">
    <property type="protein sequence ID" value="OCW56220.1"/>
    <property type="molecule type" value="Genomic_DNA"/>
</dbReference>
<dbReference type="Pfam" id="PF08898">
    <property type="entry name" value="DUF1843"/>
    <property type="match status" value="1"/>
</dbReference>
<dbReference type="AlphaFoldDB" id="A0A1C1YS86"/>
<protein>
    <recommendedName>
        <fullName evidence="1">DUF1843 domain-containing protein</fullName>
    </recommendedName>
</protein>
<organism evidence="2 3">
    <name type="scientific">Hoeflea olei</name>
    <dbReference type="NCBI Taxonomy" id="1480615"/>
    <lineage>
        <taxon>Bacteria</taxon>
        <taxon>Pseudomonadati</taxon>
        <taxon>Pseudomonadota</taxon>
        <taxon>Alphaproteobacteria</taxon>
        <taxon>Hyphomicrobiales</taxon>
        <taxon>Rhizobiaceae</taxon>
        <taxon>Hoeflea</taxon>
    </lineage>
</organism>
<sequence length="60" mass="6531">MIIVAYGTAIGQALENPKTTLEELKVLRDHAAAILEAQGDLKGALKKLESEIATRERGRK</sequence>
<keyword evidence="3" id="KW-1185">Reference proteome</keyword>
<dbReference type="Proteomes" id="UP000094795">
    <property type="component" value="Unassembled WGS sequence"/>
</dbReference>
<evidence type="ECO:0000313" key="3">
    <source>
        <dbReference type="Proteomes" id="UP000094795"/>
    </source>
</evidence>
<evidence type="ECO:0000259" key="1">
    <source>
        <dbReference type="Pfam" id="PF08898"/>
    </source>
</evidence>
<evidence type="ECO:0000313" key="2">
    <source>
        <dbReference type="EMBL" id="OCW56220.1"/>
    </source>
</evidence>